<proteinExistence type="predicted"/>
<feature type="region of interest" description="Disordered" evidence="1">
    <location>
        <begin position="20"/>
        <end position="62"/>
    </location>
</feature>
<dbReference type="Proteomes" id="UP001150879">
    <property type="component" value="Unassembled WGS sequence"/>
</dbReference>
<gene>
    <name evidence="2" type="ORF">N7472_010338</name>
</gene>
<sequence length="483" mass="54193">MDLPKIQISPSTRVAEIAFNGSPVQHAPSKAPPRVLPRNTSLFGGDTPSPSTTTDGTQSDQASDNIQNLAREPLLPYEIWQAIFYATLSSKLREETDFNYGDIFQDPETKKTLSNVRLVNRVWNSVATPLLFRHVQGVVGHSIGQPLAGILKISQSPYAIYVRDVRVGFVGSWLRGMDYEGYVNELSSGGLTILASRFPNLQTIRIQSPTVVNTFVKGGQIKPPALAKLTNSLVQTLRFVSIPRLKSLHITLPTTSEFSRFFYLNSYAKEFEEVFKLLEELHICINDDTGPDGRREPKWPRSVVKTMYPVGQYATYVVQLIGYTKNIKVLNLESRTWFDVSGLEAKGLTELKHFRLEGVRLKDETLNVILRKARNTLERIELFHVRLMTGTWDGVFAQGTVPSNLIWLHVDTCGYSIAGSSAQFIAWISPPFQTSFWTTNTQDWLALTHWRMVVNTNRALKGLLICPHCAVIQNSTAVALQNP</sequence>
<accession>A0A9W9M1G5</accession>
<evidence type="ECO:0000313" key="2">
    <source>
        <dbReference type="EMBL" id="KAJ5185498.1"/>
    </source>
</evidence>
<reference evidence="2" key="2">
    <citation type="journal article" date="2023" name="IMA Fungus">
        <title>Comparative genomic study of the Penicillium genus elucidates a diverse pangenome and 15 lateral gene transfer events.</title>
        <authorList>
            <person name="Petersen C."/>
            <person name="Sorensen T."/>
            <person name="Nielsen M.R."/>
            <person name="Sondergaard T.E."/>
            <person name="Sorensen J.L."/>
            <person name="Fitzpatrick D.A."/>
            <person name="Frisvad J.C."/>
            <person name="Nielsen K.L."/>
        </authorList>
    </citation>
    <scope>NUCLEOTIDE SEQUENCE</scope>
    <source>
        <strain evidence="2">IBT 16849</strain>
    </source>
</reference>
<dbReference type="OrthoDB" id="4505556at2759"/>
<protein>
    <submittedName>
        <fullName evidence="2">Uncharacterized protein</fullName>
    </submittedName>
</protein>
<evidence type="ECO:0000313" key="3">
    <source>
        <dbReference type="Proteomes" id="UP001150879"/>
    </source>
</evidence>
<evidence type="ECO:0000256" key="1">
    <source>
        <dbReference type="SAM" id="MobiDB-lite"/>
    </source>
</evidence>
<dbReference type="InterPro" id="IPR032675">
    <property type="entry name" value="LRR_dom_sf"/>
</dbReference>
<keyword evidence="3" id="KW-1185">Reference proteome</keyword>
<dbReference type="Gene3D" id="3.80.10.10">
    <property type="entry name" value="Ribonuclease Inhibitor"/>
    <property type="match status" value="1"/>
</dbReference>
<dbReference type="AlphaFoldDB" id="A0A9W9M1G5"/>
<name>A0A9W9M1G5_9EURO</name>
<reference evidence="2" key="1">
    <citation type="submission" date="2022-11" db="EMBL/GenBank/DDBJ databases">
        <authorList>
            <person name="Petersen C."/>
        </authorList>
    </citation>
    <scope>NUCLEOTIDE SEQUENCE</scope>
    <source>
        <strain evidence="2">IBT 16849</strain>
    </source>
</reference>
<organism evidence="2 3">
    <name type="scientific">Penicillium cf. griseofulvum</name>
    <dbReference type="NCBI Taxonomy" id="2972120"/>
    <lineage>
        <taxon>Eukaryota</taxon>
        <taxon>Fungi</taxon>
        <taxon>Dikarya</taxon>
        <taxon>Ascomycota</taxon>
        <taxon>Pezizomycotina</taxon>
        <taxon>Eurotiomycetes</taxon>
        <taxon>Eurotiomycetidae</taxon>
        <taxon>Eurotiales</taxon>
        <taxon>Aspergillaceae</taxon>
        <taxon>Penicillium</taxon>
    </lineage>
</organism>
<feature type="compositionally biased region" description="Low complexity" evidence="1">
    <location>
        <begin position="44"/>
        <end position="61"/>
    </location>
</feature>
<comment type="caution">
    <text evidence="2">The sequence shown here is derived from an EMBL/GenBank/DDBJ whole genome shotgun (WGS) entry which is preliminary data.</text>
</comment>
<dbReference type="SUPFAM" id="SSF52047">
    <property type="entry name" value="RNI-like"/>
    <property type="match status" value="1"/>
</dbReference>
<dbReference type="EMBL" id="JAPQKP010000006">
    <property type="protein sequence ID" value="KAJ5185498.1"/>
    <property type="molecule type" value="Genomic_DNA"/>
</dbReference>